<keyword evidence="3" id="KW-1185">Reference proteome</keyword>
<name>A0ABT9IMS4_9MICC</name>
<dbReference type="PANTHER" id="PTHR36456">
    <property type="entry name" value="UPF0232 PROTEIN SCO3875"/>
    <property type="match status" value="1"/>
</dbReference>
<feature type="region of interest" description="Disordered" evidence="1">
    <location>
        <begin position="1"/>
        <end position="73"/>
    </location>
</feature>
<feature type="compositionally biased region" description="Basic and acidic residues" evidence="1">
    <location>
        <begin position="24"/>
        <end position="40"/>
    </location>
</feature>
<comment type="caution">
    <text evidence="2">The sequence shown here is derived from an EMBL/GenBank/DDBJ whole genome shotgun (WGS) entry which is preliminary data.</text>
</comment>
<gene>
    <name evidence="2" type="ORF">Q9R02_06910</name>
</gene>
<proteinExistence type="predicted"/>
<dbReference type="Proteomes" id="UP001232725">
    <property type="component" value="Unassembled WGS sequence"/>
</dbReference>
<evidence type="ECO:0000313" key="3">
    <source>
        <dbReference type="Proteomes" id="UP001232725"/>
    </source>
</evidence>
<dbReference type="InterPro" id="IPR007922">
    <property type="entry name" value="DciA-like"/>
</dbReference>
<dbReference type="Pfam" id="PF05258">
    <property type="entry name" value="DciA"/>
    <property type="match status" value="1"/>
</dbReference>
<reference evidence="2 3" key="1">
    <citation type="submission" date="2023-08" db="EMBL/GenBank/DDBJ databases">
        <title>Arthrobacter horti sp. nov., isolated from forest soil.</title>
        <authorList>
            <person name="Park M."/>
        </authorList>
    </citation>
    <scope>NUCLEOTIDE SEQUENCE [LARGE SCALE GENOMIC DNA]</scope>
    <source>
        <strain evidence="2 3">YJM1</strain>
    </source>
</reference>
<sequence>MADDPRQGQGDGGPGDGPDAASDALRRARRAAELRGEVRSRSTSGSLEGPRTGKKRERPGRQQFTGGRDPQGVGAIMGRLIEDRGWSSPVAVGSVVSQWASFVGPEVAAHCEATGFAGTTLTVRCDSTAWAANMRLLRPSLLEKFRTEVGPGIVTVIEIHGPSAPSWKRGIRSVPGRGPRDTYG</sequence>
<protein>
    <submittedName>
        <fullName evidence="2">DciA family protein</fullName>
    </submittedName>
</protein>
<dbReference type="PANTHER" id="PTHR36456:SF1">
    <property type="entry name" value="UPF0232 PROTEIN SCO3875"/>
    <property type="match status" value="1"/>
</dbReference>
<evidence type="ECO:0000256" key="1">
    <source>
        <dbReference type="SAM" id="MobiDB-lite"/>
    </source>
</evidence>
<evidence type="ECO:0000313" key="2">
    <source>
        <dbReference type="EMBL" id="MDP5226877.1"/>
    </source>
</evidence>
<accession>A0ABT9IMS4</accession>
<organism evidence="2 3">
    <name type="scientific">Arthrobacter horti</name>
    <dbReference type="NCBI Taxonomy" id="3068273"/>
    <lineage>
        <taxon>Bacteria</taxon>
        <taxon>Bacillati</taxon>
        <taxon>Actinomycetota</taxon>
        <taxon>Actinomycetes</taxon>
        <taxon>Micrococcales</taxon>
        <taxon>Micrococcaceae</taxon>
        <taxon>Arthrobacter</taxon>
    </lineage>
</organism>
<dbReference type="EMBL" id="JAVALS010000003">
    <property type="protein sequence ID" value="MDP5226877.1"/>
    <property type="molecule type" value="Genomic_DNA"/>
</dbReference>
<dbReference type="RefSeq" id="WP_305995925.1">
    <property type="nucleotide sequence ID" value="NZ_JAVALS010000003.1"/>
</dbReference>